<gene>
    <name evidence="2" type="ORF">ACFO60_33435</name>
</gene>
<evidence type="ECO:0000256" key="1">
    <source>
        <dbReference type="SAM" id="MobiDB-lite"/>
    </source>
</evidence>
<comment type="caution">
    <text evidence="2">The sequence shown here is derived from an EMBL/GenBank/DDBJ whole genome shotgun (WGS) entry which is preliminary data.</text>
</comment>
<protein>
    <submittedName>
        <fullName evidence="2">Uncharacterized protein</fullName>
    </submittedName>
</protein>
<reference evidence="3" key="1">
    <citation type="journal article" date="2019" name="Int. J. Syst. Evol. Microbiol.">
        <title>The Global Catalogue of Microorganisms (GCM) 10K type strain sequencing project: providing services to taxonomists for standard genome sequencing and annotation.</title>
        <authorList>
            <consortium name="The Broad Institute Genomics Platform"/>
            <consortium name="The Broad Institute Genome Sequencing Center for Infectious Disease"/>
            <person name="Wu L."/>
            <person name="Ma J."/>
        </authorList>
    </citation>
    <scope>NUCLEOTIDE SEQUENCE [LARGE SCALE GENOMIC DNA]</scope>
    <source>
        <strain evidence="3">CGMCC 4.7132</strain>
    </source>
</reference>
<dbReference type="RefSeq" id="WP_380848751.1">
    <property type="nucleotide sequence ID" value="NZ_JBHSFP010000034.1"/>
</dbReference>
<accession>A0ABV9CSF2</accession>
<name>A0ABV9CSF2_9ACTN</name>
<keyword evidence="3" id="KW-1185">Reference proteome</keyword>
<proteinExistence type="predicted"/>
<organism evidence="2 3">
    <name type="scientific">Sphaerisporangium dianthi</name>
    <dbReference type="NCBI Taxonomy" id="1436120"/>
    <lineage>
        <taxon>Bacteria</taxon>
        <taxon>Bacillati</taxon>
        <taxon>Actinomycetota</taxon>
        <taxon>Actinomycetes</taxon>
        <taxon>Streptosporangiales</taxon>
        <taxon>Streptosporangiaceae</taxon>
        <taxon>Sphaerisporangium</taxon>
    </lineage>
</organism>
<feature type="region of interest" description="Disordered" evidence="1">
    <location>
        <begin position="1"/>
        <end position="27"/>
    </location>
</feature>
<evidence type="ECO:0000313" key="3">
    <source>
        <dbReference type="Proteomes" id="UP001596004"/>
    </source>
</evidence>
<dbReference type="Proteomes" id="UP001596004">
    <property type="component" value="Unassembled WGS sequence"/>
</dbReference>
<sequence>MTHRWLISPDWHPDDPPEDPDTGNYGNQELEEKLKRDFGGDAWRVFGMGVSVPNAGLAAGFTKNESGRYVLSAVLVVGDAVTTDTLRRVPVVALENSLNISQDTVREEVDKLPPLQRTPGMSPEDFSALVARHYTTWARGVPHPAAAMAADSETKLPTVHTWIREARLRGFLPPARRGKSST</sequence>
<evidence type="ECO:0000313" key="2">
    <source>
        <dbReference type="EMBL" id="MFC4535693.1"/>
    </source>
</evidence>
<dbReference type="EMBL" id="JBHSFP010000034">
    <property type="protein sequence ID" value="MFC4535693.1"/>
    <property type="molecule type" value="Genomic_DNA"/>
</dbReference>